<dbReference type="Proteomes" id="UP001055811">
    <property type="component" value="Linkage Group LG09"/>
</dbReference>
<name>A0ACB8YWH0_CICIN</name>
<protein>
    <submittedName>
        <fullName evidence="1">Uncharacterized protein</fullName>
    </submittedName>
</protein>
<gene>
    <name evidence="1" type="ORF">L2E82_47258</name>
</gene>
<reference evidence="1 2" key="2">
    <citation type="journal article" date="2022" name="Mol. Ecol. Resour.">
        <title>The genomes of chicory, endive, great burdock and yacon provide insights into Asteraceae paleo-polyploidization history and plant inulin production.</title>
        <authorList>
            <person name="Fan W."/>
            <person name="Wang S."/>
            <person name="Wang H."/>
            <person name="Wang A."/>
            <person name="Jiang F."/>
            <person name="Liu H."/>
            <person name="Zhao H."/>
            <person name="Xu D."/>
            <person name="Zhang Y."/>
        </authorList>
    </citation>
    <scope>NUCLEOTIDE SEQUENCE [LARGE SCALE GENOMIC DNA]</scope>
    <source>
        <strain evidence="2">cv. Punajuju</strain>
        <tissue evidence="1">Leaves</tissue>
    </source>
</reference>
<sequence length="108" mass="12150">MDDESWENDNRGCSNSDDSFTEEDVETETNNGSKDNDSSTEGRLTITEGKDEYRASKVSSCMMLSRIRKEGRRRLTSESDESICSIVCNNSSTNFLLRASSEKESLSR</sequence>
<evidence type="ECO:0000313" key="2">
    <source>
        <dbReference type="Proteomes" id="UP001055811"/>
    </source>
</evidence>
<dbReference type="EMBL" id="CM042017">
    <property type="protein sequence ID" value="KAI3689304.1"/>
    <property type="molecule type" value="Genomic_DNA"/>
</dbReference>
<evidence type="ECO:0000313" key="1">
    <source>
        <dbReference type="EMBL" id="KAI3689304.1"/>
    </source>
</evidence>
<keyword evidence="2" id="KW-1185">Reference proteome</keyword>
<proteinExistence type="predicted"/>
<comment type="caution">
    <text evidence="1">The sequence shown here is derived from an EMBL/GenBank/DDBJ whole genome shotgun (WGS) entry which is preliminary data.</text>
</comment>
<organism evidence="1 2">
    <name type="scientific">Cichorium intybus</name>
    <name type="common">Chicory</name>
    <dbReference type="NCBI Taxonomy" id="13427"/>
    <lineage>
        <taxon>Eukaryota</taxon>
        <taxon>Viridiplantae</taxon>
        <taxon>Streptophyta</taxon>
        <taxon>Embryophyta</taxon>
        <taxon>Tracheophyta</taxon>
        <taxon>Spermatophyta</taxon>
        <taxon>Magnoliopsida</taxon>
        <taxon>eudicotyledons</taxon>
        <taxon>Gunneridae</taxon>
        <taxon>Pentapetalae</taxon>
        <taxon>asterids</taxon>
        <taxon>campanulids</taxon>
        <taxon>Asterales</taxon>
        <taxon>Asteraceae</taxon>
        <taxon>Cichorioideae</taxon>
        <taxon>Cichorieae</taxon>
        <taxon>Cichoriinae</taxon>
        <taxon>Cichorium</taxon>
    </lineage>
</organism>
<accession>A0ACB8YWH0</accession>
<reference evidence="2" key="1">
    <citation type="journal article" date="2022" name="Mol. Ecol. Resour.">
        <title>The genomes of chicory, endive, great burdock and yacon provide insights into Asteraceae palaeo-polyploidization history and plant inulin production.</title>
        <authorList>
            <person name="Fan W."/>
            <person name="Wang S."/>
            <person name="Wang H."/>
            <person name="Wang A."/>
            <person name="Jiang F."/>
            <person name="Liu H."/>
            <person name="Zhao H."/>
            <person name="Xu D."/>
            <person name="Zhang Y."/>
        </authorList>
    </citation>
    <scope>NUCLEOTIDE SEQUENCE [LARGE SCALE GENOMIC DNA]</scope>
    <source>
        <strain evidence="2">cv. Punajuju</strain>
    </source>
</reference>